<dbReference type="SUPFAM" id="SSF54637">
    <property type="entry name" value="Thioesterase/thiol ester dehydrase-isomerase"/>
    <property type="match status" value="1"/>
</dbReference>
<protein>
    <recommendedName>
        <fullName evidence="3">FabA-like domain protein</fullName>
    </recommendedName>
</protein>
<evidence type="ECO:0008006" key="3">
    <source>
        <dbReference type="Google" id="ProtNLM"/>
    </source>
</evidence>
<proteinExistence type="predicted"/>
<dbReference type="Pfam" id="PF22817">
    <property type="entry name" value="ApeP-like"/>
    <property type="match status" value="1"/>
</dbReference>
<dbReference type="InterPro" id="IPR029069">
    <property type="entry name" value="HotDog_dom_sf"/>
</dbReference>
<name>C4GLR3_9NEIS</name>
<gene>
    <name evidence="1" type="ORF">GCWU000324_02634</name>
</gene>
<dbReference type="EMBL" id="ACJW02000005">
    <property type="protein sequence ID" value="EEP67064.1"/>
    <property type="molecule type" value="Genomic_DNA"/>
</dbReference>
<dbReference type="InterPro" id="IPR016776">
    <property type="entry name" value="ApeP-like_dehydratase"/>
</dbReference>
<comment type="caution">
    <text evidence="1">The sequence shown here is derived from an EMBL/GenBank/DDBJ whole genome shotgun (WGS) entry which is preliminary data.</text>
</comment>
<accession>C4GLR3</accession>
<dbReference type="HOGENOM" id="CLU_116661_1_0_4"/>
<dbReference type="AlphaFoldDB" id="C4GLR3"/>
<dbReference type="Gene3D" id="3.10.129.10">
    <property type="entry name" value="Hotdog Thioesterase"/>
    <property type="match status" value="1"/>
</dbReference>
<dbReference type="STRING" id="629741.GCWU000324_02634"/>
<evidence type="ECO:0000313" key="1">
    <source>
        <dbReference type="EMBL" id="EEP67064.1"/>
    </source>
</evidence>
<evidence type="ECO:0000313" key="2">
    <source>
        <dbReference type="Proteomes" id="UP000003009"/>
    </source>
</evidence>
<dbReference type="Proteomes" id="UP000003009">
    <property type="component" value="Unassembled WGS sequence"/>
</dbReference>
<reference evidence="1" key="1">
    <citation type="submission" date="2009-04" db="EMBL/GenBank/DDBJ databases">
        <authorList>
            <person name="Weinstock G."/>
            <person name="Sodergren E."/>
            <person name="Clifton S."/>
            <person name="Fulton L."/>
            <person name="Fulton B."/>
            <person name="Courtney L."/>
            <person name="Fronick C."/>
            <person name="Harrison M."/>
            <person name="Strong C."/>
            <person name="Farmer C."/>
            <person name="Delahaunty K."/>
            <person name="Markovic C."/>
            <person name="Hall O."/>
            <person name="Minx P."/>
            <person name="Tomlinson C."/>
            <person name="Mitreva M."/>
            <person name="Nelson J."/>
            <person name="Hou S."/>
            <person name="Wollam A."/>
            <person name="Pepin K.H."/>
            <person name="Johnson M."/>
            <person name="Bhonagiri V."/>
            <person name="Nash W.E."/>
            <person name="Warren W."/>
            <person name="Chinwalla A."/>
            <person name="Mardis E.R."/>
            <person name="Wilson R.K."/>
        </authorList>
    </citation>
    <scope>NUCLEOTIDE SEQUENCE [LARGE SCALE GENOMIC DNA]</scope>
    <source>
        <strain evidence="1">ATCC 51147</strain>
    </source>
</reference>
<organism evidence="1 2">
    <name type="scientific">Kingella oralis ATCC 51147</name>
    <dbReference type="NCBI Taxonomy" id="629741"/>
    <lineage>
        <taxon>Bacteria</taxon>
        <taxon>Pseudomonadati</taxon>
        <taxon>Pseudomonadota</taxon>
        <taxon>Betaproteobacteria</taxon>
        <taxon>Neisseriales</taxon>
        <taxon>Neisseriaceae</taxon>
        <taxon>Kingella</taxon>
    </lineage>
</organism>
<sequence length="203" mass="22061">MARSAQANCLNTVAAPKQARPKPRYPYIILLSLFFSDDFCRFMNRLTCPIENPAFLLPHSGHMVLIDRVIEHCADFVRVEAHIGEKHILLQNGVLPTTMGMEIMAQAIGAFAGIQALGAGEEVKLGFLLGTRKLNLFADHIPVGTTLAATAHLSTQDPSGMGVFDCELHWIDAPDDVRGMLPQDGLLAQAALNVYSPKDGKVV</sequence>
<keyword evidence="2" id="KW-1185">Reference proteome</keyword>